<organism evidence="1 2">
    <name type="scientific">Hibiscus sabdariffa</name>
    <name type="common">roselle</name>
    <dbReference type="NCBI Taxonomy" id="183260"/>
    <lineage>
        <taxon>Eukaryota</taxon>
        <taxon>Viridiplantae</taxon>
        <taxon>Streptophyta</taxon>
        <taxon>Embryophyta</taxon>
        <taxon>Tracheophyta</taxon>
        <taxon>Spermatophyta</taxon>
        <taxon>Magnoliopsida</taxon>
        <taxon>eudicotyledons</taxon>
        <taxon>Gunneridae</taxon>
        <taxon>Pentapetalae</taxon>
        <taxon>rosids</taxon>
        <taxon>malvids</taxon>
        <taxon>Malvales</taxon>
        <taxon>Malvaceae</taxon>
        <taxon>Malvoideae</taxon>
        <taxon>Hibiscus</taxon>
    </lineage>
</organism>
<dbReference type="Proteomes" id="UP001472677">
    <property type="component" value="Unassembled WGS sequence"/>
</dbReference>
<proteinExistence type="predicted"/>
<dbReference type="EMBL" id="JBBPBM010000020">
    <property type="protein sequence ID" value="KAK8552362.1"/>
    <property type="molecule type" value="Genomic_DNA"/>
</dbReference>
<gene>
    <name evidence="1" type="ORF">V6N12_040960</name>
</gene>
<accession>A0ABR2E578</accession>
<comment type="caution">
    <text evidence="1">The sequence shown here is derived from an EMBL/GenBank/DDBJ whole genome shotgun (WGS) entry which is preliminary data.</text>
</comment>
<reference evidence="1 2" key="1">
    <citation type="journal article" date="2024" name="G3 (Bethesda)">
        <title>Genome assembly of Hibiscus sabdariffa L. provides insights into metabolisms of medicinal natural products.</title>
        <authorList>
            <person name="Kim T."/>
        </authorList>
    </citation>
    <scope>NUCLEOTIDE SEQUENCE [LARGE SCALE GENOMIC DNA]</scope>
    <source>
        <strain evidence="1">TK-2024</strain>
        <tissue evidence="1">Old leaves</tissue>
    </source>
</reference>
<evidence type="ECO:0000313" key="1">
    <source>
        <dbReference type="EMBL" id="KAK8552362.1"/>
    </source>
</evidence>
<name>A0ABR2E578_9ROSI</name>
<protein>
    <submittedName>
        <fullName evidence="1">Uncharacterized protein</fullName>
    </submittedName>
</protein>
<evidence type="ECO:0000313" key="2">
    <source>
        <dbReference type="Proteomes" id="UP001472677"/>
    </source>
</evidence>
<sequence>MPTDIRLVKTSKLEKKARRPLEIAVNQKHGIYWTVVIPVRAPSSTRLTVQERGSKKRCLATAALPSSNNVFGRDECLKTS</sequence>
<keyword evidence="2" id="KW-1185">Reference proteome</keyword>